<dbReference type="PANTHER" id="PTHR30009">
    <property type="entry name" value="CYTOCHROME C-TYPE SYNTHESIS PROTEIN AND PTS TRANSMEMBRANE COMPONENT"/>
    <property type="match status" value="1"/>
</dbReference>
<accession>A0ABU7MMI9</accession>
<dbReference type="Pfam" id="PF00367">
    <property type="entry name" value="PTS_EIIB"/>
    <property type="match status" value="1"/>
</dbReference>
<dbReference type="PROSITE" id="PS51093">
    <property type="entry name" value="PTS_EIIA_TYPE_1"/>
    <property type="match status" value="1"/>
</dbReference>
<keyword evidence="7 12" id="KW-0812">Transmembrane</keyword>
<dbReference type="Pfam" id="PF02378">
    <property type="entry name" value="PTS_EIIC"/>
    <property type="match status" value="1"/>
</dbReference>
<evidence type="ECO:0000313" key="16">
    <source>
        <dbReference type="EMBL" id="MEE3928493.1"/>
    </source>
</evidence>
<dbReference type="Pfam" id="PF00358">
    <property type="entry name" value="PTS_EIIA_1"/>
    <property type="match status" value="1"/>
</dbReference>
<keyword evidence="17" id="KW-1185">Reference proteome</keyword>
<dbReference type="NCBIfam" id="TIGR00826">
    <property type="entry name" value="EIIB_glc"/>
    <property type="match status" value="1"/>
</dbReference>
<proteinExistence type="predicted"/>
<feature type="transmembrane region" description="Helical" evidence="12">
    <location>
        <begin position="40"/>
        <end position="60"/>
    </location>
</feature>
<evidence type="ECO:0000256" key="1">
    <source>
        <dbReference type="ARBA" id="ARBA00004651"/>
    </source>
</evidence>
<organism evidence="16 17">
    <name type="scientific">Mycoplasmopsis ciconiae</name>
    <dbReference type="NCBI Taxonomy" id="561067"/>
    <lineage>
        <taxon>Bacteria</taxon>
        <taxon>Bacillati</taxon>
        <taxon>Mycoplasmatota</taxon>
        <taxon>Mycoplasmoidales</taxon>
        <taxon>Metamycoplasmataceae</taxon>
        <taxon>Mycoplasmopsis</taxon>
    </lineage>
</organism>
<evidence type="ECO:0000259" key="15">
    <source>
        <dbReference type="PROSITE" id="PS51103"/>
    </source>
</evidence>
<dbReference type="InterPro" id="IPR036878">
    <property type="entry name" value="Glu_permease_IIB"/>
</dbReference>
<reference evidence="16" key="1">
    <citation type="submission" date="2024-01" db="EMBL/GenBank/DDBJ databases">
        <title>Genome sequence of Mycoplasma ciconiae type strain DSM 25251.</title>
        <authorList>
            <person name="Spergser J."/>
        </authorList>
    </citation>
    <scope>NUCLEOTIDE SEQUENCE [LARGE SCALE GENOMIC DNA]</scope>
    <source>
        <strain evidence="16">DSM 25251</strain>
    </source>
</reference>
<dbReference type="PROSITE" id="PS51098">
    <property type="entry name" value="PTS_EIIB_TYPE_1"/>
    <property type="match status" value="1"/>
</dbReference>
<gene>
    <name evidence="16" type="ORF">V2E24_02800</name>
</gene>
<evidence type="ECO:0000256" key="12">
    <source>
        <dbReference type="SAM" id="Phobius"/>
    </source>
</evidence>
<feature type="domain" description="PTS EIIA type-1" evidence="13">
    <location>
        <begin position="699"/>
        <end position="807"/>
    </location>
</feature>
<keyword evidence="4" id="KW-0762">Sugar transport</keyword>
<keyword evidence="5" id="KW-0808">Transferase</keyword>
<evidence type="ECO:0000256" key="7">
    <source>
        <dbReference type="ARBA" id="ARBA00022692"/>
    </source>
</evidence>
<dbReference type="PANTHER" id="PTHR30009:SF20">
    <property type="entry name" value="PTS SYSTEM GLUCOSE-SPECIFIC EIICB COMPONENT-RELATED"/>
    <property type="match status" value="1"/>
</dbReference>
<keyword evidence="8" id="KW-0418">Kinase</keyword>
<dbReference type="Gene3D" id="2.70.70.10">
    <property type="entry name" value="Glucose Permease (Domain IIA)"/>
    <property type="match status" value="1"/>
</dbReference>
<dbReference type="CDD" id="cd00212">
    <property type="entry name" value="PTS_IIB_glc"/>
    <property type="match status" value="1"/>
</dbReference>
<feature type="transmembrane region" description="Helical" evidence="12">
    <location>
        <begin position="517"/>
        <end position="539"/>
    </location>
</feature>
<dbReference type="InterPro" id="IPR001996">
    <property type="entry name" value="PTS_IIB_1"/>
</dbReference>
<feature type="transmembrane region" description="Helical" evidence="12">
    <location>
        <begin position="90"/>
        <end position="109"/>
    </location>
</feature>
<dbReference type="SUPFAM" id="SSF55604">
    <property type="entry name" value="Glucose permease domain IIB"/>
    <property type="match status" value="1"/>
</dbReference>
<evidence type="ECO:0000256" key="2">
    <source>
        <dbReference type="ARBA" id="ARBA00022448"/>
    </source>
</evidence>
<evidence type="ECO:0000259" key="14">
    <source>
        <dbReference type="PROSITE" id="PS51098"/>
    </source>
</evidence>
<feature type="transmembrane region" description="Helical" evidence="12">
    <location>
        <begin position="492"/>
        <end position="511"/>
    </location>
</feature>
<dbReference type="RefSeq" id="WP_330500906.1">
    <property type="nucleotide sequence ID" value="NZ_JAZDWZ010000008.1"/>
</dbReference>
<evidence type="ECO:0000256" key="9">
    <source>
        <dbReference type="ARBA" id="ARBA00022989"/>
    </source>
</evidence>
<evidence type="ECO:0000256" key="10">
    <source>
        <dbReference type="ARBA" id="ARBA00023136"/>
    </source>
</evidence>
<dbReference type="InterPro" id="IPR050429">
    <property type="entry name" value="PTS_Glucose_EIICBA"/>
</dbReference>
<evidence type="ECO:0000256" key="4">
    <source>
        <dbReference type="ARBA" id="ARBA00022597"/>
    </source>
</evidence>
<feature type="transmembrane region" description="Helical" evidence="12">
    <location>
        <begin position="214"/>
        <end position="232"/>
    </location>
</feature>
<name>A0ABU7MMI9_9BACT</name>
<evidence type="ECO:0000313" key="17">
    <source>
        <dbReference type="Proteomes" id="UP001344817"/>
    </source>
</evidence>
<feature type="transmembrane region" description="Helical" evidence="12">
    <location>
        <begin position="460"/>
        <end position="485"/>
    </location>
</feature>
<feature type="domain" description="PTS EIIB type-1" evidence="14">
    <location>
        <begin position="572"/>
        <end position="654"/>
    </location>
</feature>
<keyword evidence="2" id="KW-0813">Transport</keyword>
<evidence type="ECO:0000256" key="8">
    <source>
        <dbReference type="ARBA" id="ARBA00022777"/>
    </source>
</evidence>
<feature type="transmembrane region" description="Helical" evidence="12">
    <location>
        <begin position="252"/>
        <end position="275"/>
    </location>
</feature>
<dbReference type="SUPFAM" id="SSF51261">
    <property type="entry name" value="Duplicated hybrid motif"/>
    <property type="match status" value="1"/>
</dbReference>
<keyword evidence="3" id="KW-1003">Cell membrane</keyword>
<feature type="transmembrane region" description="Helical" evidence="12">
    <location>
        <begin position="116"/>
        <end position="136"/>
    </location>
</feature>
<feature type="active site" description="Phosphocysteine intermediate; for EIIB activity" evidence="11">
    <location>
        <position position="594"/>
    </location>
</feature>
<sequence>MKTLAQKFQDFKLKKSEKRAKDNSNSGKTRKILSKISGSFMLPIAVMAIAGLFLGVGATIQNAGITIDPANLSETRNESLILFGKFIENLGQPVFSALPLLFAASFVIAFTDDAGVAVFSTIIAYMTFSLIQSVFITDYKFDELLSPTQKESLDSLKEQISKLNESFNSAEGLNGSKLELSDNIAGYKILFEAGGRDPLKLKALVGTTLGVKTLQTSVFGGITIGLLVSYLYNKFHTIQLPSAISFFGGKRFVAIIVIPAAALLAVIFLIFWPWVGIAFNLFGSSLSKIPYGFESFAFGYIERSLIPFGLHHVFYSPLWYSEAGGSLQQALEQFQKTYPEAILGPQLQKLMNLSQQFADKFKGDSTGAIALLSAPQIIDWTPKAGEAKISMPVFDFVSKFGYKIGRFTDGKFSVMIFGLPAAALAMVFAAPKETRKIAIGTVLPAGFTSMLTGVTEPIEFTFLMLAPWLFWGFHAFFCGVSFMAANLLGVHIPMAFSGGLLDLLIYGIIPVNHGTNFYWVLVVGLFYAPLYFFAFYFFIKKFNLETPGRGSNTKLFSKADFITKGSKQSKVDPKALAVVVAYGGLDNITAFNNCASRLRYDVVDASKVDIDALKAAGANGVKVEGNNHVQAIFGPQAEQLNSLIKSQKEAIREYLSNNKVEKVEPQVQTQEDKKVKANYSEELSSPAVGIIKDLSTLEDGVFSEKMSGDGFVVEHTEQGKAHIYSPVDGFVSLVFPTKHAYGISTEDGLNILLHSGIDTVTLDGQGFEAHVSQDQKIKAGDLIATVDLDFVKSKNLKSDLVVCVLPDSSITKVKMLADVATEKTTKVAKVY</sequence>
<dbReference type="EMBL" id="JAZDWZ010000008">
    <property type="protein sequence ID" value="MEE3928493.1"/>
    <property type="molecule type" value="Genomic_DNA"/>
</dbReference>
<dbReference type="NCBIfam" id="TIGR00830">
    <property type="entry name" value="PTBA"/>
    <property type="match status" value="1"/>
</dbReference>
<evidence type="ECO:0000256" key="11">
    <source>
        <dbReference type="PROSITE-ProRule" id="PRU00421"/>
    </source>
</evidence>
<dbReference type="PROSITE" id="PS51103">
    <property type="entry name" value="PTS_EIIC_TYPE_1"/>
    <property type="match status" value="1"/>
</dbReference>
<evidence type="ECO:0000256" key="5">
    <source>
        <dbReference type="ARBA" id="ARBA00022679"/>
    </source>
</evidence>
<dbReference type="InterPro" id="IPR011055">
    <property type="entry name" value="Dup_hybrid_motif"/>
</dbReference>
<dbReference type="InterPro" id="IPR003352">
    <property type="entry name" value="PTS_EIIC"/>
</dbReference>
<feature type="domain" description="PTS EIIC type-1" evidence="15">
    <location>
        <begin position="27"/>
        <end position="551"/>
    </location>
</feature>
<evidence type="ECO:0000256" key="3">
    <source>
        <dbReference type="ARBA" id="ARBA00022475"/>
    </source>
</evidence>
<comment type="caution">
    <text evidence="16">The sequence shown here is derived from an EMBL/GenBank/DDBJ whole genome shotgun (WGS) entry which is preliminary data.</text>
</comment>
<dbReference type="InterPro" id="IPR013013">
    <property type="entry name" value="PTS_EIIC_1"/>
</dbReference>
<evidence type="ECO:0000259" key="13">
    <source>
        <dbReference type="PROSITE" id="PS51093"/>
    </source>
</evidence>
<dbReference type="InterPro" id="IPR001127">
    <property type="entry name" value="PTS_EIIA_1_perm"/>
</dbReference>
<comment type="subcellular location">
    <subcellularLocation>
        <location evidence="1">Cell membrane</location>
        <topology evidence="1">Multi-pass membrane protein</topology>
    </subcellularLocation>
</comment>
<dbReference type="Proteomes" id="UP001344817">
    <property type="component" value="Unassembled WGS sequence"/>
</dbReference>
<dbReference type="InterPro" id="IPR018113">
    <property type="entry name" value="PTrfase_EIIB_Cys"/>
</dbReference>
<protein>
    <submittedName>
        <fullName evidence="16">Glucose PTS transporter subunit IIA</fullName>
    </submittedName>
</protein>
<keyword evidence="6" id="KW-0598">Phosphotransferase system</keyword>
<evidence type="ECO:0000256" key="6">
    <source>
        <dbReference type="ARBA" id="ARBA00022683"/>
    </source>
</evidence>
<keyword evidence="9 12" id="KW-1133">Transmembrane helix</keyword>
<keyword evidence="10 12" id="KW-0472">Membrane</keyword>
<feature type="transmembrane region" description="Helical" evidence="12">
    <location>
        <begin position="412"/>
        <end position="430"/>
    </location>
</feature>
<dbReference type="Gene3D" id="3.30.1360.60">
    <property type="entry name" value="Glucose permease domain IIB"/>
    <property type="match status" value="1"/>
</dbReference>